<comment type="caution">
    <text evidence="1">The sequence shown here is derived from an EMBL/GenBank/DDBJ whole genome shotgun (WGS) entry which is preliminary data.</text>
</comment>
<sequence length="198" mass="21625">DDPSAYSLASLWGLVEFERVLWLRTPGLLLEAAPLDAALAFDPVQGTADVAAEVLLVRPSVEEFDRLAAAAAAAASSPSTPDTGVFRSSITPLPKIAALLATTAALHNTSDSFNAAAYLHAAAYVRIADAGLPGPEFDVPLAAKVRVRPRRAQAERVWSELYERFRQRRMDVCGLDLEPWRERLEGEEDEERKEKKKG</sequence>
<dbReference type="EMBL" id="JAVRRA010025448">
    <property type="protein sequence ID" value="KAK5113282.1"/>
    <property type="molecule type" value="Genomic_DNA"/>
</dbReference>
<name>A0ABR0KR81_9PEZI</name>
<evidence type="ECO:0000313" key="2">
    <source>
        <dbReference type="Proteomes" id="UP001357485"/>
    </source>
</evidence>
<organism evidence="1 2">
    <name type="scientific">Cryomyces antarcticus</name>
    <dbReference type="NCBI Taxonomy" id="329879"/>
    <lineage>
        <taxon>Eukaryota</taxon>
        <taxon>Fungi</taxon>
        <taxon>Dikarya</taxon>
        <taxon>Ascomycota</taxon>
        <taxon>Pezizomycotina</taxon>
        <taxon>Dothideomycetes</taxon>
        <taxon>Dothideomycetes incertae sedis</taxon>
        <taxon>Cryomyces</taxon>
    </lineage>
</organism>
<protein>
    <submittedName>
        <fullName evidence="1">Uncharacterized protein</fullName>
    </submittedName>
</protein>
<dbReference type="Proteomes" id="UP001357485">
    <property type="component" value="Unassembled WGS sequence"/>
</dbReference>
<feature type="non-terminal residue" evidence="1">
    <location>
        <position position="1"/>
    </location>
</feature>
<evidence type="ECO:0000313" key="1">
    <source>
        <dbReference type="EMBL" id="KAK5113282.1"/>
    </source>
</evidence>
<keyword evidence="2" id="KW-1185">Reference proteome</keyword>
<proteinExistence type="predicted"/>
<accession>A0ABR0KR81</accession>
<gene>
    <name evidence="1" type="ORF">LTR16_005291</name>
</gene>
<reference evidence="1 2" key="1">
    <citation type="submission" date="2023-08" db="EMBL/GenBank/DDBJ databases">
        <title>Black Yeasts Isolated from many extreme environments.</title>
        <authorList>
            <person name="Coleine C."/>
            <person name="Stajich J.E."/>
            <person name="Selbmann L."/>
        </authorList>
    </citation>
    <scope>NUCLEOTIDE SEQUENCE [LARGE SCALE GENOMIC DNA]</scope>
    <source>
        <strain evidence="1 2">CCFEE 536</strain>
    </source>
</reference>